<keyword evidence="2" id="KW-1185">Reference proteome</keyword>
<protein>
    <submittedName>
        <fullName evidence="1">Uncharacterized protein</fullName>
    </submittedName>
</protein>
<gene>
    <name evidence="1" type="ORF">BDR25DRAFT_350672</name>
</gene>
<accession>A0ACB6R7Q0</accession>
<reference evidence="1" key="1">
    <citation type="journal article" date="2020" name="Stud. Mycol.">
        <title>101 Dothideomycetes genomes: a test case for predicting lifestyles and emergence of pathogens.</title>
        <authorList>
            <person name="Haridas S."/>
            <person name="Albert R."/>
            <person name="Binder M."/>
            <person name="Bloem J."/>
            <person name="Labutti K."/>
            <person name="Salamov A."/>
            <person name="Andreopoulos B."/>
            <person name="Baker S."/>
            <person name="Barry K."/>
            <person name="Bills G."/>
            <person name="Bluhm B."/>
            <person name="Cannon C."/>
            <person name="Castanera R."/>
            <person name="Culley D."/>
            <person name="Daum C."/>
            <person name="Ezra D."/>
            <person name="Gonzalez J."/>
            <person name="Henrissat B."/>
            <person name="Kuo A."/>
            <person name="Liang C."/>
            <person name="Lipzen A."/>
            <person name="Lutzoni F."/>
            <person name="Magnuson J."/>
            <person name="Mondo S."/>
            <person name="Nolan M."/>
            <person name="Ohm R."/>
            <person name="Pangilinan J."/>
            <person name="Park H.-J."/>
            <person name="Ramirez L."/>
            <person name="Alfaro M."/>
            <person name="Sun H."/>
            <person name="Tritt A."/>
            <person name="Yoshinaga Y."/>
            <person name="Zwiers L.-H."/>
            <person name="Turgeon B."/>
            <person name="Goodwin S."/>
            <person name="Spatafora J."/>
            <person name="Crous P."/>
            <person name="Grigoriev I."/>
        </authorList>
    </citation>
    <scope>NUCLEOTIDE SEQUENCE</scope>
    <source>
        <strain evidence="1">ATCC 200398</strain>
    </source>
</reference>
<proteinExistence type="predicted"/>
<dbReference type="Proteomes" id="UP000799755">
    <property type="component" value="Unassembled WGS sequence"/>
</dbReference>
<evidence type="ECO:0000313" key="1">
    <source>
        <dbReference type="EMBL" id="KAF2475284.1"/>
    </source>
</evidence>
<dbReference type="EMBL" id="MU003496">
    <property type="protein sequence ID" value="KAF2475284.1"/>
    <property type="molecule type" value="Genomic_DNA"/>
</dbReference>
<name>A0ACB6R7Q0_9PLEO</name>
<evidence type="ECO:0000313" key="2">
    <source>
        <dbReference type="Proteomes" id="UP000799755"/>
    </source>
</evidence>
<sequence>MKLSIVLPVVVAIFSGAATARDCTLGLHYCGYNLLKIGMYSILTRGTIRNYRSQIKHALLKAEQPTRTVNIEQSRFNCVEKGGIKYIDFCSGGCREGVRDSVEGTVKKRGVGDCEISCLLWTKIRQRVLLENCILFMFTSIPKLLMTILHERLR</sequence>
<organism evidence="1 2">
    <name type="scientific">Lindgomyces ingoldianus</name>
    <dbReference type="NCBI Taxonomy" id="673940"/>
    <lineage>
        <taxon>Eukaryota</taxon>
        <taxon>Fungi</taxon>
        <taxon>Dikarya</taxon>
        <taxon>Ascomycota</taxon>
        <taxon>Pezizomycotina</taxon>
        <taxon>Dothideomycetes</taxon>
        <taxon>Pleosporomycetidae</taxon>
        <taxon>Pleosporales</taxon>
        <taxon>Lindgomycetaceae</taxon>
        <taxon>Lindgomyces</taxon>
    </lineage>
</organism>
<comment type="caution">
    <text evidence="1">The sequence shown here is derived from an EMBL/GenBank/DDBJ whole genome shotgun (WGS) entry which is preliminary data.</text>
</comment>